<keyword evidence="2" id="KW-1185">Reference proteome</keyword>
<evidence type="ECO:0000313" key="1">
    <source>
        <dbReference type="EnsemblPlants" id="AVESA.00010b.r2.7AG1186610.1.CDS.1"/>
    </source>
</evidence>
<dbReference type="EnsemblPlants" id="AVESA.00010b.r2.7AG1186610.1">
    <property type="protein sequence ID" value="AVESA.00010b.r2.7AG1186610.1.CDS.1"/>
    <property type="gene ID" value="AVESA.00010b.r2.7AG1186610"/>
</dbReference>
<evidence type="ECO:0000313" key="2">
    <source>
        <dbReference type="Proteomes" id="UP001732700"/>
    </source>
</evidence>
<reference evidence="1" key="1">
    <citation type="submission" date="2021-05" db="EMBL/GenBank/DDBJ databases">
        <authorList>
            <person name="Scholz U."/>
            <person name="Mascher M."/>
            <person name="Fiebig A."/>
        </authorList>
    </citation>
    <scope>NUCLEOTIDE SEQUENCE [LARGE SCALE GENOMIC DNA]</scope>
</reference>
<organism evidence="1 2">
    <name type="scientific">Avena sativa</name>
    <name type="common">Oat</name>
    <dbReference type="NCBI Taxonomy" id="4498"/>
    <lineage>
        <taxon>Eukaryota</taxon>
        <taxon>Viridiplantae</taxon>
        <taxon>Streptophyta</taxon>
        <taxon>Embryophyta</taxon>
        <taxon>Tracheophyta</taxon>
        <taxon>Spermatophyta</taxon>
        <taxon>Magnoliopsida</taxon>
        <taxon>Liliopsida</taxon>
        <taxon>Poales</taxon>
        <taxon>Poaceae</taxon>
        <taxon>BOP clade</taxon>
        <taxon>Pooideae</taxon>
        <taxon>Poodae</taxon>
        <taxon>Poeae</taxon>
        <taxon>Poeae Chloroplast Group 1 (Aveneae type)</taxon>
        <taxon>Aveninae</taxon>
        <taxon>Avena</taxon>
    </lineage>
</organism>
<accession>A0ACD5ZKE9</accession>
<reference evidence="1" key="2">
    <citation type="submission" date="2025-09" db="UniProtKB">
        <authorList>
            <consortium name="EnsemblPlants"/>
        </authorList>
    </citation>
    <scope>IDENTIFICATION</scope>
</reference>
<dbReference type="Proteomes" id="UP001732700">
    <property type="component" value="Chromosome 7A"/>
</dbReference>
<sequence>MAPLYILFGILLLHTSPWCSFVAANEDTLTAGQALSAGEKLVSRNGKFALGFFQFQRASTISKSSHNATSPSPSLWYLGIWFNKIPVFTVVWVANRDEPITHPNLNLTQLKISSDGNLVIVVNHSNYTESVFWSTHIVSNRTQTRSINTTSSVAVLSNTGNLALTSEQKMSWQSFDYPTDVGLPGAKFGRNKVTGLNRQGISRKSLIDPGTGSYSLQLEAISGIILKRRNNPLIVYWRYASSGTSLNLLPILKSLFDLDPRTKGLFNQVTYVDNNQEEYYMYTLQNESSSSVFVSLDISGQIKLNVWSQADQSWQTIYSQPADPCSPPATCGPFTVCIGNAKPSCDCMESFSQKSMQDWDFNDRTGGCIRNTPLHCSTSSNNTNITSSTDMFHPIARVALPYNGQSIDTATTQSKCEEACLSSCSCTAYSYNNSRCSIWKGELLSVNLNDGLDNNSEDVLYLRLAAKDLLPSSRKNKRKPNIGAITAASIIGLGLLMLVLLLLIWRYKFKCCGLAIYENQGNACGIVAFRYTDLVCATKSFSEKLGGGGFGSVYKGVLNDLKTTIAVKKLECASQGEKQFRSEMSSVGLIQHINLVKLIGFCCEGDHRLLVYEHMLNGSLDGHLFKKSNSSDVLSWDIRYQITLGVARGLSYLHQSCHECIIHCDIKPENILVDASFVPKVADFGLAAFVGRDFS</sequence>
<name>A0ACD5ZKE9_AVESA</name>
<proteinExistence type="predicted"/>
<protein>
    <submittedName>
        <fullName evidence="1">Uncharacterized protein</fullName>
    </submittedName>
</protein>